<dbReference type="EMBL" id="JACAZH010000005">
    <property type="protein sequence ID" value="KAF7367719.1"/>
    <property type="molecule type" value="Genomic_DNA"/>
</dbReference>
<dbReference type="OrthoDB" id="10589441at2759"/>
<keyword evidence="1" id="KW-1133">Transmembrane helix</keyword>
<keyword evidence="3" id="KW-1185">Reference proteome</keyword>
<sequence>MSSTDNHPYPRPPHLDCITLFGTAGLLAIVAGEMVGFACSTLRSRFSSNLRALDPFQIVRVISGAGLAPMVKPGQYSNRGVLTSNGGPLSVSMDSSAGDFTASDPRLYLTFAKAVDDISGRTDIYKLSFVDSTGAISTMYLPNPASPDDAPKTFVQSPYNVDRADNNTFWRFVLEVHDGYQISEFGFVPLFYKICIPRYNQTQVDLCLTCNKRTGALSFQQFNGTNPTHLWILTTAYFQLNLTDANLVQQYAHNLNQVVPAVQANDKMDDIPAVDGGAGRNSS</sequence>
<proteinExistence type="predicted"/>
<dbReference type="AlphaFoldDB" id="A0A8H7D9Y3"/>
<dbReference type="Proteomes" id="UP000623467">
    <property type="component" value="Unassembled WGS sequence"/>
</dbReference>
<accession>A0A8H7D9Y3</accession>
<evidence type="ECO:0000313" key="3">
    <source>
        <dbReference type="Proteomes" id="UP000623467"/>
    </source>
</evidence>
<keyword evidence="1" id="KW-0812">Transmembrane</keyword>
<organism evidence="2 3">
    <name type="scientific">Mycena sanguinolenta</name>
    <dbReference type="NCBI Taxonomy" id="230812"/>
    <lineage>
        <taxon>Eukaryota</taxon>
        <taxon>Fungi</taxon>
        <taxon>Dikarya</taxon>
        <taxon>Basidiomycota</taxon>
        <taxon>Agaricomycotina</taxon>
        <taxon>Agaricomycetes</taxon>
        <taxon>Agaricomycetidae</taxon>
        <taxon>Agaricales</taxon>
        <taxon>Marasmiineae</taxon>
        <taxon>Mycenaceae</taxon>
        <taxon>Mycena</taxon>
    </lineage>
</organism>
<name>A0A8H7D9Y3_9AGAR</name>
<gene>
    <name evidence="2" type="ORF">MSAN_00835700</name>
</gene>
<comment type="caution">
    <text evidence="2">The sequence shown here is derived from an EMBL/GenBank/DDBJ whole genome shotgun (WGS) entry which is preliminary data.</text>
</comment>
<feature type="transmembrane region" description="Helical" evidence="1">
    <location>
        <begin position="20"/>
        <end position="42"/>
    </location>
</feature>
<evidence type="ECO:0000256" key="1">
    <source>
        <dbReference type="SAM" id="Phobius"/>
    </source>
</evidence>
<protein>
    <submittedName>
        <fullName evidence="2">Uncharacterized protein</fullName>
    </submittedName>
</protein>
<keyword evidence="1" id="KW-0472">Membrane</keyword>
<evidence type="ECO:0000313" key="2">
    <source>
        <dbReference type="EMBL" id="KAF7367719.1"/>
    </source>
</evidence>
<reference evidence="2" key="1">
    <citation type="submission" date="2020-05" db="EMBL/GenBank/DDBJ databases">
        <title>Mycena genomes resolve the evolution of fungal bioluminescence.</title>
        <authorList>
            <person name="Tsai I.J."/>
        </authorList>
    </citation>
    <scope>NUCLEOTIDE SEQUENCE</scope>
    <source>
        <strain evidence="2">160909Yilan</strain>
    </source>
</reference>